<feature type="compositionally biased region" description="Basic and acidic residues" evidence="2">
    <location>
        <begin position="434"/>
        <end position="458"/>
    </location>
</feature>
<feature type="region of interest" description="Disordered" evidence="2">
    <location>
        <begin position="342"/>
        <end position="533"/>
    </location>
</feature>
<sequence length="569" mass="63893">MRQSFVARDDYGVVAGRAEISLDMDSIDRRHGLVLDPEPREVITLDLPITISGDRAEFEETLIDNLSQHPWATLPVRLDFYALDALGQEGASTPQLGILPGRRFFDPLAGAIIEQRRDLLWNRQNGTRIAQVLRAISHRPDEVFDQETAYLKLRVVLRRIEALARFEVMNDDQVEELAQALWDVAILIEDGSLADAKARLDEARERLQEAMRNGATDEEIAELMQELREAMRDYMQQLAEQQGEQNQENADQPDQGQNQDQFAMDQQQMQELMDRIQELMEQGRMDEAQELLDQLMEFMENAQITQNQGQGEGQEAMEGLADTLRQQQELSDETFGDLQEQFNQQGQQPGQQQPGQQPGETGQNGEQPGQGGQQGEGQQFGQGQGQGQEGEQAPGQGDRSGMSRGQLAERQRALRQELGRQQGNMPGAGTPEGDAAREALGRAGRSMDDAEQDLRENDLAGALDNQSEAIEALREGMRNLGEALAQQQQQQRPGQQGDAFGNRQANRPVDPLGREPGNNGTVSTDEQLLQGDDVYRRARDLLDEIRRRSGDQTRPEAELDYLRRLLDRF</sequence>
<feature type="compositionally biased region" description="Gly residues" evidence="2">
    <location>
        <begin position="368"/>
        <end position="388"/>
    </location>
</feature>
<comment type="caution">
    <text evidence="3">The sequence shown here is derived from an EMBL/GenBank/DDBJ whole genome shotgun (WGS) entry which is preliminary data.</text>
</comment>
<evidence type="ECO:0000313" key="3">
    <source>
        <dbReference type="EMBL" id="KMW59897.1"/>
    </source>
</evidence>
<feature type="compositionally biased region" description="Basic and acidic residues" evidence="2">
    <location>
        <begin position="407"/>
        <end position="418"/>
    </location>
</feature>
<feature type="compositionally biased region" description="Low complexity" evidence="2">
    <location>
        <begin position="486"/>
        <end position="497"/>
    </location>
</feature>
<feature type="coiled-coil region" evidence="1">
    <location>
        <begin position="193"/>
        <end position="308"/>
    </location>
</feature>
<dbReference type="Pfam" id="PF13779">
    <property type="entry name" value="DUF4175"/>
    <property type="match status" value="1"/>
</dbReference>
<keyword evidence="1" id="KW-0175">Coiled coil</keyword>
<proteinExistence type="predicted"/>
<accession>A0A0J9EAT4</accession>
<dbReference type="EMBL" id="LFTY01000001">
    <property type="protein sequence ID" value="KMW59897.1"/>
    <property type="molecule type" value="Genomic_DNA"/>
</dbReference>
<evidence type="ECO:0000256" key="1">
    <source>
        <dbReference type="SAM" id="Coils"/>
    </source>
</evidence>
<gene>
    <name evidence="3" type="ORF">AIOL_000046</name>
</gene>
<name>A0A0J9EAT4_9RHOB</name>
<feature type="compositionally biased region" description="Low complexity" evidence="2">
    <location>
        <begin position="342"/>
        <end position="367"/>
    </location>
</feature>
<dbReference type="PATRIC" id="fig|1675527.3.peg.62"/>
<dbReference type="STRING" id="1675527.AIOL_000046"/>
<reference evidence="3 4" key="1">
    <citation type="submission" date="2015-06" db="EMBL/GenBank/DDBJ databases">
        <title>Draft genome sequence of an Alphaproteobacteria species associated to the Mediterranean sponge Oscarella lobularis.</title>
        <authorList>
            <person name="Jourda C."/>
            <person name="Santini S."/>
            <person name="Claverie J.-M."/>
        </authorList>
    </citation>
    <scope>NUCLEOTIDE SEQUENCE [LARGE SCALE GENOMIC DNA]</scope>
    <source>
        <strain evidence="3">IGS</strain>
    </source>
</reference>
<evidence type="ECO:0000256" key="2">
    <source>
        <dbReference type="SAM" id="MobiDB-lite"/>
    </source>
</evidence>
<protein>
    <submittedName>
        <fullName evidence="3">Methyl-accepting chemotaxis protein</fullName>
    </submittedName>
</protein>
<feature type="compositionally biased region" description="Polar residues" evidence="2">
    <location>
        <begin position="518"/>
        <end position="527"/>
    </location>
</feature>
<organism evidence="3 4">
    <name type="scientific">Candidatus Rhodobacter oscarellae</name>
    <dbReference type="NCBI Taxonomy" id="1675527"/>
    <lineage>
        <taxon>Bacteria</taxon>
        <taxon>Pseudomonadati</taxon>
        <taxon>Pseudomonadota</taxon>
        <taxon>Alphaproteobacteria</taxon>
        <taxon>Rhodobacterales</taxon>
        <taxon>Rhodobacter group</taxon>
        <taxon>Rhodobacter</taxon>
    </lineage>
</organism>
<evidence type="ECO:0000313" key="4">
    <source>
        <dbReference type="Proteomes" id="UP000037178"/>
    </source>
</evidence>
<keyword evidence="4" id="KW-1185">Reference proteome</keyword>
<dbReference type="InterPro" id="IPR012683">
    <property type="entry name" value="CHP02302_TM"/>
</dbReference>
<dbReference type="Proteomes" id="UP000037178">
    <property type="component" value="Unassembled WGS sequence"/>
</dbReference>
<dbReference type="AlphaFoldDB" id="A0A0J9EAT4"/>